<dbReference type="Pfam" id="PF25991">
    <property type="entry name" value="KhtT_N"/>
    <property type="match status" value="1"/>
</dbReference>
<dbReference type="Proteomes" id="UP000680304">
    <property type="component" value="Unassembled WGS sequence"/>
</dbReference>
<name>A0ABQ4N5V4_9BACL</name>
<gene>
    <name evidence="2" type="ORF">PACILC2_18840</name>
</gene>
<sequence>MNLRESDLPGIGRKYELHTRSGERLVIIIHNDERREIYHMDPDDPDDILSTVTFDDDEARMISAILAGITYKPKALEQLEMVLDDLVIEWIRLDASCGCVGRPIGELDIRRKTGAIIIAIVEKNKAAIINPGPHHILTGGTTAIVAGERMNLHKLKMLLQNGSE</sequence>
<dbReference type="InterPro" id="IPR026278">
    <property type="entry name" value="KhtT"/>
</dbReference>
<evidence type="ECO:0000313" key="3">
    <source>
        <dbReference type="Proteomes" id="UP000680304"/>
    </source>
</evidence>
<proteinExistence type="predicted"/>
<dbReference type="Gene3D" id="3.30.70.1450">
    <property type="entry name" value="Regulator of K+ conductance, C-terminal domain"/>
    <property type="match status" value="1"/>
</dbReference>
<protein>
    <submittedName>
        <fullName evidence="2">Potassium transporter</fullName>
    </submittedName>
</protein>
<evidence type="ECO:0000259" key="1">
    <source>
        <dbReference type="PROSITE" id="PS51202"/>
    </source>
</evidence>
<dbReference type="InterPro" id="IPR006037">
    <property type="entry name" value="RCK_C"/>
</dbReference>
<accession>A0ABQ4N5V4</accession>
<reference evidence="2 3" key="1">
    <citation type="submission" date="2021-04" db="EMBL/GenBank/DDBJ databases">
        <title>Draft genome sequence of Paenibacillus cisolokensis, LC2-13A.</title>
        <authorList>
            <person name="Uke A."/>
            <person name="Chhe C."/>
            <person name="Baramee S."/>
            <person name="Kosugi A."/>
        </authorList>
    </citation>
    <scope>NUCLEOTIDE SEQUENCE [LARGE SCALE GENOMIC DNA]</scope>
    <source>
        <strain evidence="2 3">LC2-13A</strain>
    </source>
</reference>
<dbReference type="SUPFAM" id="SSF116726">
    <property type="entry name" value="TrkA C-terminal domain-like"/>
    <property type="match status" value="1"/>
</dbReference>
<dbReference type="Pfam" id="PF02080">
    <property type="entry name" value="TrkA_C"/>
    <property type="match status" value="1"/>
</dbReference>
<dbReference type="EMBL" id="BOVJ01000059">
    <property type="protein sequence ID" value="GIQ63316.1"/>
    <property type="molecule type" value="Genomic_DNA"/>
</dbReference>
<feature type="domain" description="RCK C-terminal" evidence="1">
    <location>
        <begin position="76"/>
        <end position="161"/>
    </location>
</feature>
<comment type="caution">
    <text evidence="2">The sequence shown here is derived from an EMBL/GenBank/DDBJ whole genome shotgun (WGS) entry which is preliminary data.</text>
</comment>
<dbReference type="RefSeq" id="WP_062493163.1">
    <property type="nucleotide sequence ID" value="NZ_BOVJ01000059.1"/>
</dbReference>
<keyword evidence="3" id="KW-1185">Reference proteome</keyword>
<dbReference type="PROSITE" id="PS51202">
    <property type="entry name" value="RCK_C"/>
    <property type="match status" value="1"/>
</dbReference>
<dbReference type="InterPro" id="IPR036721">
    <property type="entry name" value="RCK_C_sf"/>
</dbReference>
<dbReference type="PIRSF" id="PIRSF005028">
    <property type="entry name" value="KhtT"/>
    <property type="match status" value="1"/>
</dbReference>
<evidence type="ECO:0000313" key="2">
    <source>
        <dbReference type="EMBL" id="GIQ63316.1"/>
    </source>
</evidence>
<dbReference type="InterPro" id="IPR058776">
    <property type="entry name" value="KhtT-like_N"/>
</dbReference>
<organism evidence="2 3">
    <name type="scientific">Paenibacillus cisolokensis</name>
    <dbReference type="NCBI Taxonomy" id="1658519"/>
    <lineage>
        <taxon>Bacteria</taxon>
        <taxon>Bacillati</taxon>
        <taxon>Bacillota</taxon>
        <taxon>Bacilli</taxon>
        <taxon>Bacillales</taxon>
        <taxon>Paenibacillaceae</taxon>
        <taxon>Paenibacillus</taxon>
    </lineage>
</organism>